<keyword evidence="1" id="KW-0812">Transmembrane</keyword>
<feature type="transmembrane region" description="Helical" evidence="1">
    <location>
        <begin position="33"/>
        <end position="54"/>
    </location>
</feature>
<organism evidence="2 3">
    <name type="scientific">Sphingobacterium allocomposti</name>
    <dbReference type="NCBI Taxonomy" id="415956"/>
    <lineage>
        <taxon>Bacteria</taxon>
        <taxon>Pseudomonadati</taxon>
        <taxon>Bacteroidota</taxon>
        <taxon>Sphingobacteriia</taxon>
        <taxon>Sphingobacteriales</taxon>
        <taxon>Sphingobacteriaceae</taxon>
        <taxon>Sphingobacterium</taxon>
    </lineage>
</organism>
<feature type="transmembrane region" description="Helical" evidence="1">
    <location>
        <begin position="129"/>
        <end position="148"/>
    </location>
</feature>
<keyword evidence="1" id="KW-0472">Membrane</keyword>
<evidence type="ECO:0000256" key="1">
    <source>
        <dbReference type="SAM" id="Phobius"/>
    </source>
</evidence>
<dbReference type="Proteomes" id="UP000325105">
    <property type="component" value="Unassembled WGS sequence"/>
</dbReference>
<evidence type="ECO:0000313" key="3">
    <source>
        <dbReference type="Proteomes" id="UP000325105"/>
    </source>
</evidence>
<keyword evidence="3" id="KW-1185">Reference proteome</keyword>
<feature type="transmembrane region" description="Helical" evidence="1">
    <location>
        <begin position="90"/>
        <end position="109"/>
    </location>
</feature>
<dbReference type="AlphaFoldDB" id="A0A5S5D854"/>
<dbReference type="PANTHER" id="PTHR36974">
    <property type="entry name" value="MEMBRANE PROTEIN-RELATED"/>
    <property type="match status" value="1"/>
</dbReference>
<feature type="transmembrane region" description="Helical" evidence="1">
    <location>
        <begin position="66"/>
        <end position="84"/>
    </location>
</feature>
<evidence type="ECO:0000313" key="2">
    <source>
        <dbReference type="EMBL" id="TYP90922.1"/>
    </source>
</evidence>
<proteinExistence type="predicted"/>
<dbReference type="PANTHER" id="PTHR36974:SF1">
    <property type="entry name" value="DOXX FAMILY MEMBRANE PROTEIN"/>
    <property type="match status" value="1"/>
</dbReference>
<accession>A0A5S5D854</accession>
<name>A0A5S5D854_9SPHI</name>
<comment type="caution">
    <text evidence="2">The sequence shown here is derived from an EMBL/GenBank/DDBJ whole genome shotgun (WGS) entry which is preliminary data.</text>
</comment>
<keyword evidence="1" id="KW-1133">Transmembrane helix</keyword>
<protein>
    <submittedName>
        <fullName evidence="2">Putative membrane protein</fullName>
    </submittedName>
</protein>
<gene>
    <name evidence="2" type="ORF">BC792_12320</name>
</gene>
<dbReference type="RefSeq" id="WP_148909799.1">
    <property type="nucleotide sequence ID" value="NZ_VNHX01000023.1"/>
</dbReference>
<sequence length="151" mass="16675">MKPLLILLGVFGCTLVYTKVVQPVIDLPLAGRIALSIMLLFTASGHFFFTGGMAKMIPDYVPSRKSLIIISGVAEVLAAIALFFPAWAAITGWLLIFFFVVSLPANIYASLHRINYQTGKADGPGLSYLWFRVPFQILLILWTYFAAISPF</sequence>
<reference evidence="2 3" key="1">
    <citation type="submission" date="2019-07" db="EMBL/GenBank/DDBJ databases">
        <title>Genomic Encyclopedia of Archaeal and Bacterial Type Strains, Phase II (KMG-II): from individual species to whole genera.</title>
        <authorList>
            <person name="Goeker M."/>
        </authorList>
    </citation>
    <scope>NUCLEOTIDE SEQUENCE [LARGE SCALE GENOMIC DNA]</scope>
    <source>
        <strain evidence="2 3">DSM 18850</strain>
    </source>
</reference>
<dbReference type="OrthoDB" id="673526at2"/>
<dbReference type="EMBL" id="VNHX01000023">
    <property type="protein sequence ID" value="TYP90922.1"/>
    <property type="molecule type" value="Genomic_DNA"/>
</dbReference>